<protein>
    <recommendedName>
        <fullName evidence="2">DUF4236 domain-containing protein</fullName>
    </recommendedName>
</protein>
<feature type="transmembrane region" description="Helical" evidence="1">
    <location>
        <begin position="127"/>
        <end position="145"/>
    </location>
</feature>
<keyword evidence="4" id="KW-1185">Reference proteome</keyword>
<keyword evidence="1" id="KW-0812">Transmembrane</keyword>
<proteinExistence type="predicted"/>
<keyword evidence="1" id="KW-1133">Transmembrane helix</keyword>
<reference evidence="4" key="1">
    <citation type="journal article" date="2019" name="Int. J. Syst. Evol. Microbiol.">
        <title>The Global Catalogue of Microorganisms (GCM) 10K type strain sequencing project: providing services to taxonomists for standard genome sequencing and annotation.</title>
        <authorList>
            <consortium name="The Broad Institute Genomics Platform"/>
            <consortium name="The Broad Institute Genome Sequencing Center for Infectious Disease"/>
            <person name="Wu L."/>
            <person name="Ma J."/>
        </authorList>
    </citation>
    <scope>NUCLEOTIDE SEQUENCE [LARGE SCALE GENOMIC DNA]</scope>
    <source>
        <strain evidence="4">CGMCC 1.10188</strain>
    </source>
</reference>
<name>A0ABQ1JAP2_9PROT</name>
<dbReference type="RefSeq" id="WP_188583332.1">
    <property type="nucleotide sequence ID" value="NZ_BMDZ01000179.1"/>
</dbReference>
<comment type="caution">
    <text evidence="3">The sequence shown here is derived from an EMBL/GenBank/DDBJ whole genome shotgun (WGS) entry which is preliminary data.</text>
</comment>
<organism evidence="3 4">
    <name type="scientific">Tistrella bauzanensis</name>
    <dbReference type="NCBI Taxonomy" id="657419"/>
    <lineage>
        <taxon>Bacteria</taxon>
        <taxon>Pseudomonadati</taxon>
        <taxon>Pseudomonadota</taxon>
        <taxon>Alphaproteobacteria</taxon>
        <taxon>Geminicoccales</taxon>
        <taxon>Geminicoccaceae</taxon>
        <taxon>Tistrella</taxon>
    </lineage>
</organism>
<dbReference type="Pfam" id="PF14020">
    <property type="entry name" value="DUF4236"/>
    <property type="match status" value="1"/>
</dbReference>
<dbReference type="EMBL" id="BMDZ01000179">
    <property type="protein sequence ID" value="GGB64220.1"/>
    <property type="molecule type" value="Genomic_DNA"/>
</dbReference>
<evidence type="ECO:0000313" key="3">
    <source>
        <dbReference type="EMBL" id="GGB64220.1"/>
    </source>
</evidence>
<evidence type="ECO:0000256" key="1">
    <source>
        <dbReference type="SAM" id="Phobius"/>
    </source>
</evidence>
<evidence type="ECO:0000259" key="2">
    <source>
        <dbReference type="Pfam" id="PF14020"/>
    </source>
</evidence>
<feature type="domain" description="DUF4236" evidence="2">
    <location>
        <begin position="3"/>
        <end position="53"/>
    </location>
</feature>
<dbReference type="InterPro" id="IPR025330">
    <property type="entry name" value="DUF4236"/>
</dbReference>
<sequence length="254" mass="27109">MPFYLRKSISIGPFRLNLSKSGLGVSAGVKGLRIGTGPRGHYIHAGMNGVYYRKTLGGVGERPKAVAPPAEKHCADVSEAAIRDKLPTYITEDGILMRRVMSAETKFLVSESHAEALASLNEARGRASMAALLTITAGFLLGITLLAAQPVAIAATGLLFALAWFCGSQIDASRRHVVFAYDLAPGAETRYRNLVEALDTLGTSRLLQYVKAQGDITNLHAWKKNAGATRACCRMGSKPVDVRLPPRCGADSLG</sequence>
<keyword evidence="1" id="KW-0472">Membrane</keyword>
<gene>
    <name evidence="3" type="ORF">GCM10011505_50870</name>
</gene>
<accession>A0ABQ1JAP2</accession>
<evidence type="ECO:0000313" key="4">
    <source>
        <dbReference type="Proteomes" id="UP000603352"/>
    </source>
</evidence>
<dbReference type="Proteomes" id="UP000603352">
    <property type="component" value="Unassembled WGS sequence"/>
</dbReference>